<dbReference type="EMBL" id="CP036526">
    <property type="protein sequence ID" value="QDT11788.1"/>
    <property type="molecule type" value="Genomic_DNA"/>
</dbReference>
<sequence length="546" mass="57453">MIRYALPLPTDCKSSRSQTRIRRVFVARPGTRWGPLVCAVLFWAGVLPPAAADDVDYEVAFSTFLGGSQWEHARDVFVDANGNIYLVGGTKSDNFPTTSGAFQRQQDRTGQQVGSGGYCDAFVCKFDSLGQLQWSTLLGGPNYDRAYAVEVDAAGYVYVSGRSGPGFPTTAGSFQTKFRGTDNGIYGMQNGFVAKLNPDGSSVQWAAHVGVGQLCRELSINADGEVFVALHYTGKGDLPPSQWFANAFQPRPAGGVEIGAMKITADGTSVQWATWLGGSADEVPNCGIRLGADQSVFLNFTTSSDDVPTTANAHDNSYNGKQDAFIARLSPDGAKLMMGTYFGGVENEGGNSTHSMAVDIHNNAYLVTQTKGKDMPVTTGAMQSSLSGSAGDIVAAKFSPTGELLHCTYIGGSDQDGADGVYANELGEVFFTGTTASADFPTTETAFQKSKSGKNDAVVVVLAADFSELKFGSFMGGESYDDGRAGFLGGKGDLYVTGSTNGSGWPVVNAYQPKFAGGGGGKELCYEGGCFAGDVVLTKLAKKPSR</sequence>
<dbReference type="InterPro" id="IPR010620">
    <property type="entry name" value="SBBP_repeat"/>
</dbReference>
<evidence type="ECO:0000313" key="1">
    <source>
        <dbReference type="EMBL" id="QDT11788.1"/>
    </source>
</evidence>
<dbReference type="InterPro" id="IPR052918">
    <property type="entry name" value="Motility_Chemotaxis_Reg"/>
</dbReference>
<dbReference type="PANTHER" id="PTHR35580">
    <property type="entry name" value="CELL SURFACE GLYCOPROTEIN (S-LAYER PROTEIN)-LIKE PROTEIN"/>
    <property type="match status" value="1"/>
</dbReference>
<dbReference type="AlphaFoldDB" id="A0A517NXF3"/>
<evidence type="ECO:0000313" key="2">
    <source>
        <dbReference type="Proteomes" id="UP000319817"/>
    </source>
</evidence>
<keyword evidence="2" id="KW-1185">Reference proteome</keyword>
<protein>
    <submittedName>
        <fullName evidence="1">Beta-propeller repeat protein</fullName>
    </submittedName>
</protein>
<dbReference type="Pfam" id="PF06739">
    <property type="entry name" value="SBBP"/>
    <property type="match status" value="1"/>
</dbReference>
<accession>A0A517NXF3</accession>
<dbReference type="RefSeq" id="WP_145419565.1">
    <property type="nucleotide sequence ID" value="NZ_CP036526.1"/>
</dbReference>
<organism evidence="1 2">
    <name type="scientific">Stieleria marina</name>
    <dbReference type="NCBI Taxonomy" id="1930275"/>
    <lineage>
        <taxon>Bacteria</taxon>
        <taxon>Pseudomonadati</taxon>
        <taxon>Planctomycetota</taxon>
        <taxon>Planctomycetia</taxon>
        <taxon>Pirellulales</taxon>
        <taxon>Pirellulaceae</taxon>
        <taxon>Stieleria</taxon>
    </lineage>
</organism>
<dbReference type="Proteomes" id="UP000319817">
    <property type="component" value="Chromosome"/>
</dbReference>
<name>A0A517NXF3_9BACT</name>
<proteinExistence type="predicted"/>
<reference evidence="1 2" key="1">
    <citation type="submission" date="2019-02" db="EMBL/GenBank/DDBJ databases">
        <title>Deep-cultivation of Planctomycetes and their phenomic and genomic characterization uncovers novel biology.</title>
        <authorList>
            <person name="Wiegand S."/>
            <person name="Jogler M."/>
            <person name="Boedeker C."/>
            <person name="Pinto D."/>
            <person name="Vollmers J."/>
            <person name="Rivas-Marin E."/>
            <person name="Kohn T."/>
            <person name="Peeters S.H."/>
            <person name="Heuer A."/>
            <person name="Rast P."/>
            <person name="Oberbeckmann S."/>
            <person name="Bunk B."/>
            <person name="Jeske O."/>
            <person name="Meyerdierks A."/>
            <person name="Storesund J.E."/>
            <person name="Kallscheuer N."/>
            <person name="Luecker S."/>
            <person name="Lage O.M."/>
            <person name="Pohl T."/>
            <person name="Merkel B.J."/>
            <person name="Hornburger P."/>
            <person name="Mueller R.-W."/>
            <person name="Bruemmer F."/>
            <person name="Labrenz M."/>
            <person name="Spormann A.M."/>
            <person name="Op den Camp H."/>
            <person name="Overmann J."/>
            <person name="Amann R."/>
            <person name="Jetten M.S.M."/>
            <person name="Mascher T."/>
            <person name="Medema M.H."/>
            <person name="Devos D.P."/>
            <person name="Kaster A.-K."/>
            <person name="Ovreas L."/>
            <person name="Rohde M."/>
            <person name="Galperin M.Y."/>
            <person name="Jogler C."/>
        </authorList>
    </citation>
    <scope>NUCLEOTIDE SEQUENCE [LARGE SCALE GENOMIC DNA]</scope>
    <source>
        <strain evidence="1 2">K23_9</strain>
    </source>
</reference>
<gene>
    <name evidence="1" type="ORF">K239x_37880</name>
</gene>
<dbReference type="PANTHER" id="PTHR35580:SF1">
    <property type="entry name" value="PHYTASE-LIKE DOMAIN-CONTAINING PROTEIN"/>
    <property type="match status" value="1"/>
</dbReference>
<dbReference type="OrthoDB" id="253958at2"/>